<reference evidence="2 3" key="2">
    <citation type="submission" date="2018-11" db="EMBL/GenBank/DDBJ databases">
        <authorList>
            <consortium name="Pathogen Informatics"/>
        </authorList>
    </citation>
    <scope>NUCLEOTIDE SEQUENCE [LARGE SCALE GENOMIC DNA]</scope>
</reference>
<dbReference type="EMBL" id="UYSL01019998">
    <property type="protein sequence ID" value="VDL71968.1"/>
    <property type="molecule type" value="Genomic_DNA"/>
</dbReference>
<keyword evidence="1" id="KW-1133">Transmembrane helix</keyword>
<dbReference type="Gene3D" id="1.20.1250.20">
    <property type="entry name" value="MFS general substrate transporter like domains"/>
    <property type="match status" value="1"/>
</dbReference>
<sequence length="125" mass="13636">MNMIILGAAAGILGATTGGFFKAGPVISKQYSHFVTGNISLGITITMLVVPFIVNSLTHNNTQEEWKWVFLIVAAVMVVTNAIFLAFIKGEPCHWTKDEFVRSHTMNSVKVQDAIADQPPAGQRF</sequence>
<dbReference type="InterPro" id="IPR036259">
    <property type="entry name" value="MFS_trans_sf"/>
</dbReference>
<accession>A0A158QYE9</accession>
<feature type="transmembrane region" description="Helical" evidence="1">
    <location>
        <begin position="69"/>
        <end position="88"/>
    </location>
</feature>
<keyword evidence="1" id="KW-0812">Transmembrane</keyword>
<dbReference type="GO" id="GO:0016020">
    <property type="term" value="C:membrane"/>
    <property type="evidence" value="ECO:0007669"/>
    <property type="project" value="TreeGrafter"/>
</dbReference>
<keyword evidence="3" id="KW-1185">Reference proteome</keyword>
<dbReference type="OMA" id="WIRRNTV"/>
<name>A0A158QYE9_NIPBR</name>
<dbReference type="PANTHER" id="PTHR45757">
    <property type="entry name" value="PROTEIN CBG23364-RELATED"/>
    <property type="match status" value="1"/>
</dbReference>
<proteinExistence type="predicted"/>
<reference evidence="4" key="1">
    <citation type="submission" date="2016-04" db="UniProtKB">
        <authorList>
            <consortium name="WormBaseParasite"/>
        </authorList>
    </citation>
    <scope>IDENTIFICATION</scope>
</reference>
<gene>
    <name evidence="2" type="ORF">NBR_LOCUS8379</name>
</gene>
<dbReference type="PANTHER" id="PTHR45757:SF23">
    <property type="entry name" value="MAJOR FACILITATOR SUPERFAMILY (MFS) PROFILE DOMAIN-CONTAINING PROTEIN"/>
    <property type="match status" value="1"/>
</dbReference>
<evidence type="ECO:0000313" key="4">
    <source>
        <dbReference type="WBParaSite" id="NBR_0000837801-mRNA-1"/>
    </source>
</evidence>
<keyword evidence="1" id="KW-0472">Membrane</keyword>
<dbReference type="AlphaFoldDB" id="A0A158QYE9"/>
<dbReference type="SUPFAM" id="SSF103473">
    <property type="entry name" value="MFS general substrate transporter"/>
    <property type="match status" value="1"/>
</dbReference>
<organism evidence="4">
    <name type="scientific">Nippostrongylus brasiliensis</name>
    <name type="common">Rat hookworm</name>
    <dbReference type="NCBI Taxonomy" id="27835"/>
    <lineage>
        <taxon>Eukaryota</taxon>
        <taxon>Metazoa</taxon>
        <taxon>Ecdysozoa</taxon>
        <taxon>Nematoda</taxon>
        <taxon>Chromadorea</taxon>
        <taxon>Rhabditida</taxon>
        <taxon>Rhabditina</taxon>
        <taxon>Rhabditomorpha</taxon>
        <taxon>Strongyloidea</taxon>
        <taxon>Heligmosomidae</taxon>
        <taxon>Nippostrongylus</taxon>
    </lineage>
</organism>
<dbReference type="WBParaSite" id="NBR_0000837801-mRNA-1">
    <property type="protein sequence ID" value="NBR_0000837801-mRNA-1"/>
    <property type="gene ID" value="NBR_0000837801"/>
</dbReference>
<evidence type="ECO:0000313" key="3">
    <source>
        <dbReference type="Proteomes" id="UP000271162"/>
    </source>
</evidence>
<protein>
    <submittedName>
        <fullName evidence="4">MFS domain-containing protein</fullName>
    </submittedName>
</protein>
<evidence type="ECO:0000256" key="1">
    <source>
        <dbReference type="SAM" id="Phobius"/>
    </source>
</evidence>
<feature type="transmembrane region" description="Helical" evidence="1">
    <location>
        <begin position="39"/>
        <end position="57"/>
    </location>
</feature>
<evidence type="ECO:0000313" key="2">
    <source>
        <dbReference type="EMBL" id="VDL71968.1"/>
    </source>
</evidence>
<dbReference type="Proteomes" id="UP000271162">
    <property type="component" value="Unassembled WGS sequence"/>
</dbReference>
<dbReference type="STRING" id="27835.A0A158QYE9"/>